<evidence type="ECO:0000256" key="3">
    <source>
        <dbReference type="ARBA" id="ARBA00022617"/>
    </source>
</evidence>
<dbReference type="InterPro" id="IPR050121">
    <property type="entry name" value="Cytochrome_P450_monoxygenase"/>
</dbReference>
<dbReference type="STRING" id="1399860.A0A2C5Y867"/>
<dbReference type="EMBL" id="NJET01000040">
    <property type="protein sequence ID" value="PHH63896.1"/>
    <property type="molecule type" value="Genomic_DNA"/>
</dbReference>
<accession>A0A2C5Y867</accession>
<keyword evidence="5 7" id="KW-0408">Iron</keyword>
<keyword evidence="4 7" id="KW-0479">Metal-binding</keyword>
<dbReference type="PRINTS" id="PR00385">
    <property type="entry name" value="P450"/>
</dbReference>
<evidence type="ECO:0000256" key="7">
    <source>
        <dbReference type="PIRSR" id="PIRSR602403-1"/>
    </source>
</evidence>
<sequence>MWTALLIAVAALLAARLYNKIYFVRYCQFSSIPQLPNSFFFGHLKLLGQYMKHSPAGAHPDVAFFEMHNKVGRPPLMIIDLWPIKDPLVLVCSHHVAEQVSRVSKLHPTSVPKADHGNMKRVLGAKSLLTTNGDEWKMMRKRFNPGFASQNILALLPSIVAKLPPFIHNLETLARSQEEFRLGHVLMALTFDIIGVVVLNEHLDTQHLDVSRNGDLFKLYIQLMDTYSQDNLNAQWWLSPRIAWKRRRLDDQFEAAIKSIIRKKHAECQDEKTNDKPLRSILSLCLQDSPTLSPELLDATCHHMKSFILAGHDTTSAVLAWLFYELSRTPRVLESLRAELDSLFGPATSPQDVMDKLASSDGPRLVRCMPYTSAVFKETLRLHPPGATARYSEPGTGFSVSTPSGQQQCLDGVMIYNFDPYINRDPIVYGDWADKFEPERWLGADADDIPASAWRGFERGPRNCIGQEFATMEARVIIAVVARCFDFEKVGLGELDLDHGGKPVFGQDGQYKVKSEVYQTIQVTAKAVDGMRMKVRPSIGRRGGGKSDK</sequence>
<dbReference type="AlphaFoldDB" id="A0A2C5Y867"/>
<dbReference type="GO" id="GO:0004497">
    <property type="term" value="F:monooxygenase activity"/>
    <property type="evidence" value="ECO:0007669"/>
    <property type="project" value="UniProtKB-KW"/>
</dbReference>
<reference evidence="8 9" key="1">
    <citation type="submission" date="2017-06" db="EMBL/GenBank/DDBJ databases">
        <title>Ant-infecting Ophiocordyceps genomes reveal a high diversity of potential behavioral manipulation genes and a possible major role for enterotoxins.</title>
        <authorList>
            <person name="De Bekker C."/>
            <person name="Evans H.C."/>
            <person name="Brachmann A."/>
            <person name="Hughes D.P."/>
        </authorList>
    </citation>
    <scope>NUCLEOTIDE SEQUENCE [LARGE SCALE GENOMIC DNA]</scope>
    <source>
        <strain evidence="8 9">Map64</strain>
    </source>
</reference>
<dbReference type="SUPFAM" id="SSF48264">
    <property type="entry name" value="Cytochrome P450"/>
    <property type="match status" value="1"/>
</dbReference>
<name>A0A2C5Y867_9HYPO</name>
<evidence type="ECO:0000256" key="6">
    <source>
        <dbReference type="ARBA" id="ARBA00023033"/>
    </source>
</evidence>
<feature type="binding site" description="axial binding residue" evidence="7">
    <location>
        <position position="464"/>
    </location>
    <ligand>
        <name>heme</name>
        <dbReference type="ChEBI" id="CHEBI:30413"/>
    </ligand>
    <ligandPart>
        <name>Fe</name>
        <dbReference type="ChEBI" id="CHEBI:18248"/>
    </ligandPart>
</feature>
<evidence type="ECO:0000313" key="8">
    <source>
        <dbReference type="EMBL" id="PHH63896.1"/>
    </source>
</evidence>
<dbReference type="InterPro" id="IPR036396">
    <property type="entry name" value="Cyt_P450_sf"/>
</dbReference>
<dbReference type="PRINTS" id="PR00465">
    <property type="entry name" value="EP450IV"/>
</dbReference>
<organism evidence="8 9">
    <name type="scientific">Ophiocordyceps australis</name>
    <dbReference type="NCBI Taxonomy" id="1399860"/>
    <lineage>
        <taxon>Eukaryota</taxon>
        <taxon>Fungi</taxon>
        <taxon>Dikarya</taxon>
        <taxon>Ascomycota</taxon>
        <taxon>Pezizomycotina</taxon>
        <taxon>Sordariomycetes</taxon>
        <taxon>Hypocreomycetidae</taxon>
        <taxon>Hypocreales</taxon>
        <taxon>Ophiocordycipitaceae</taxon>
        <taxon>Ophiocordyceps</taxon>
    </lineage>
</organism>
<dbReference type="InterPro" id="IPR001128">
    <property type="entry name" value="Cyt_P450"/>
</dbReference>
<dbReference type="Gene3D" id="1.10.630.10">
    <property type="entry name" value="Cytochrome P450"/>
    <property type="match status" value="1"/>
</dbReference>
<keyword evidence="3 7" id="KW-0349">Heme</keyword>
<dbReference type="InterPro" id="IPR002403">
    <property type="entry name" value="Cyt_P450_E_grp-IV"/>
</dbReference>
<evidence type="ECO:0000256" key="4">
    <source>
        <dbReference type="ARBA" id="ARBA00022723"/>
    </source>
</evidence>
<dbReference type="OrthoDB" id="10029320at2759"/>
<evidence type="ECO:0008006" key="10">
    <source>
        <dbReference type="Google" id="ProtNLM"/>
    </source>
</evidence>
<evidence type="ECO:0000313" key="9">
    <source>
        <dbReference type="Proteomes" id="UP000226192"/>
    </source>
</evidence>
<dbReference type="GO" id="GO:0005506">
    <property type="term" value="F:iron ion binding"/>
    <property type="evidence" value="ECO:0007669"/>
    <property type="project" value="InterPro"/>
</dbReference>
<keyword evidence="9" id="KW-1185">Reference proteome</keyword>
<evidence type="ECO:0000256" key="5">
    <source>
        <dbReference type="ARBA" id="ARBA00023004"/>
    </source>
</evidence>
<protein>
    <recommendedName>
        <fullName evidence="10">Cytochrome P450</fullName>
    </recommendedName>
</protein>
<dbReference type="Proteomes" id="UP000226192">
    <property type="component" value="Unassembled WGS sequence"/>
</dbReference>
<dbReference type="CDD" id="cd11051">
    <property type="entry name" value="CYP59-like"/>
    <property type="match status" value="1"/>
</dbReference>
<proteinExistence type="inferred from homology"/>
<comment type="similarity">
    <text evidence="2">Belongs to the cytochrome P450 family.</text>
</comment>
<dbReference type="GO" id="GO:0020037">
    <property type="term" value="F:heme binding"/>
    <property type="evidence" value="ECO:0007669"/>
    <property type="project" value="InterPro"/>
</dbReference>
<keyword evidence="6" id="KW-0560">Oxidoreductase</keyword>
<evidence type="ECO:0000256" key="2">
    <source>
        <dbReference type="ARBA" id="ARBA00010617"/>
    </source>
</evidence>
<comment type="cofactor">
    <cofactor evidence="1 7">
        <name>heme</name>
        <dbReference type="ChEBI" id="CHEBI:30413"/>
    </cofactor>
</comment>
<dbReference type="Pfam" id="PF00067">
    <property type="entry name" value="p450"/>
    <property type="match status" value="1"/>
</dbReference>
<keyword evidence="6" id="KW-0503">Monooxygenase</keyword>
<dbReference type="PANTHER" id="PTHR24305">
    <property type="entry name" value="CYTOCHROME P450"/>
    <property type="match status" value="1"/>
</dbReference>
<gene>
    <name evidence="8" type="ORF">CDD81_5344</name>
</gene>
<dbReference type="PANTHER" id="PTHR24305:SF222">
    <property type="entry name" value="CYTOCHROME P450 MONOOXYGENASE STCS"/>
    <property type="match status" value="1"/>
</dbReference>
<comment type="caution">
    <text evidence="8">The sequence shown here is derived from an EMBL/GenBank/DDBJ whole genome shotgun (WGS) entry which is preliminary data.</text>
</comment>
<dbReference type="GO" id="GO:0016705">
    <property type="term" value="F:oxidoreductase activity, acting on paired donors, with incorporation or reduction of molecular oxygen"/>
    <property type="evidence" value="ECO:0007669"/>
    <property type="project" value="InterPro"/>
</dbReference>
<evidence type="ECO:0000256" key="1">
    <source>
        <dbReference type="ARBA" id="ARBA00001971"/>
    </source>
</evidence>